<dbReference type="PANTHER" id="PTHR30185">
    <property type="entry name" value="CRYPTIC BETA-GLUCOSIDE BGL OPERON ANTITERMINATOR"/>
    <property type="match status" value="1"/>
</dbReference>
<dbReference type="Pfam" id="PF08280">
    <property type="entry name" value="HTH_Mga"/>
    <property type="match status" value="1"/>
</dbReference>
<evidence type="ECO:0000313" key="5">
    <source>
        <dbReference type="EMBL" id="RBS32802.1"/>
    </source>
</evidence>
<dbReference type="InterPro" id="IPR050661">
    <property type="entry name" value="BglG_antiterminators"/>
</dbReference>
<dbReference type="PANTHER" id="PTHR30185:SF18">
    <property type="entry name" value="TRANSCRIPTIONAL REGULATOR MTLR"/>
    <property type="match status" value="1"/>
</dbReference>
<feature type="domain" description="Mga helix-turn-helix" evidence="3">
    <location>
        <begin position="96"/>
        <end position="178"/>
    </location>
</feature>
<reference evidence="5 6" key="1">
    <citation type="submission" date="2015-06" db="EMBL/GenBank/DDBJ databases">
        <title>The Genome Sequence of Enterococcus faecium 131EA1.</title>
        <authorList>
            <consortium name="The Broad Institute Genomics Platform"/>
            <consortium name="The Broad Institute Genome Sequencing Center for Infectious Disease"/>
            <person name="Earl A.M."/>
            <person name="Van Tyne D."/>
            <person name="Lebreton F."/>
            <person name="Saavedra J.T."/>
            <person name="Gilmore M.S."/>
            <person name="Manson Mcguire A."/>
            <person name="Clock S."/>
            <person name="Crupain M."/>
            <person name="Rangan U."/>
            <person name="Young S."/>
            <person name="Abouelleil A."/>
            <person name="Cao P."/>
            <person name="Chapman S.B."/>
            <person name="Griggs A."/>
            <person name="Priest M."/>
            <person name="Shea T."/>
            <person name="Wortman J."/>
            <person name="Nusbaum C."/>
            <person name="Birren B."/>
        </authorList>
    </citation>
    <scope>NUCLEOTIDE SEQUENCE [LARGE SCALE GENOMIC DNA]</scope>
    <source>
        <strain evidence="5 6">131EA1</strain>
    </source>
</reference>
<proteinExistence type="predicted"/>
<keyword evidence="2" id="KW-0804">Transcription</keyword>
<evidence type="ECO:0000313" key="6">
    <source>
        <dbReference type="Proteomes" id="UP000253144"/>
    </source>
</evidence>
<dbReference type="Proteomes" id="UP000253144">
    <property type="component" value="Unassembled WGS sequence"/>
</dbReference>
<organism evidence="5 6">
    <name type="scientific">Enterococcus faecium</name>
    <name type="common">Streptococcus faecium</name>
    <dbReference type="NCBI Taxonomy" id="1352"/>
    <lineage>
        <taxon>Bacteria</taxon>
        <taxon>Bacillati</taxon>
        <taxon>Bacillota</taxon>
        <taxon>Bacilli</taxon>
        <taxon>Lactobacillales</taxon>
        <taxon>Enterococcaceae</taxon>
        <taxon>Enterococcus</taxon>
    </lineage>
</organism>
<feature type="domain" description="M protein trans-acting positive regulator (MGA) HTH" evidence="4">
    <location>
        <begin position="25"/>
        <end position="74"/>
    </location>
</feature>
<evidence type="ECO:0000256" key="2">
    <source>
        <dbReference type="ARBA" id="ARBA00023163"/>
    </source>
</evidence>
<evidence type="ECO:0000259" key="3">
    <source>
        <dbReference type="Pfam" id="PF05043"/>
    </source>
</evidence>
<name>A0A3F3NP11_ENTFC</name>
<gene>
    <name evidence="5" type="ORF">EB12_01283</name>
</gene>
<keyword evidence="1" id="KW-0805">Transcription regulation</keyword>
<protein>
    <submittedName>
        <fullName evidence="5">Uncharacterized protein</fullName>
    </submittedName>
</protein>
<dbReference type="InterPro" id="IPR007737">
    <property type="entry name" value="Mga_HTH"/>
</dbReference>
<dbReference type="AlphaFoldDB" id="A0A3F3NP11"/>
<accession>A0A3F3NP11</accession>
<evidence type="ECO:0000259" key="4">
    <source>
        <dbReference type="Pfam" id="PF08280"/>
    </source>
</evidence>
<sequence length="514" mass="62651">MAFYLLHNYMDFIGEMMQTFLTKTSFKKVVLLDYLLEKDNWCAMEELRNLLNVTEKSVLHYIEELEDLFKQYNGNILLENGDNKRFFIKKEKDFPIYNIYLHFYKASYNYHLIDFMYKYPRSVLKDFAKEQFTSVSTVFRYAKLLIPYFRRYHITFHPFQLELNASEANIRSFFYYFYWNSTRESSDKWPFHIEQKEIEKYIVAFEGIYDITLTIFQKRVFSFWLAINIERSSFRKVRVDNEYKSVISDDPHFNLLKKWSKQINLSFNSDELCFLYRIIYSFGVIDGNAIYENSHAYAHQRQNTCSYRAVENLEKVLQSMFRFSLDIKDPELIFNFIAFHERSYLFYGNPDLFFNRSYIEEMKEEEPRTYHIMEKLKKELQANADLDVSKKLENWAQLFLDYYYVLDYYDLFLTNVKPIKILIQDDLHHTHRLWLMNKINLYFGHSYVFAFYDYRTNITEVDLVISNYYIDTGKTPLLLMKNIPTERNWRLFEKTIYQLKKEKEVVKSAFCPEY</sequence>
<dbReference type="EMBL" id="LEQJ01000006">
    <property type="protein sequence ID" value="RBS32802.1"/>
    <property type="molecule type" value="Genomic_DNA"/>
</dbReference>
<evidence type="ECO:0000256" key="1">
    <source>
        <dbReference type="ARBA" id="ARBA00023015"/>
    </source>
</evidence>
<dbReference type="Pfam" id="PF05043">
    <property type="entry name" value="Mga"/>
    <property type="match status" value="1"/>
</dbReference>
<dbReference type="InterPro" id="IPR013199">
    <property type="entry name" value="HTH_Mga_DNA-bd_dom"/>
</dbReference>
<comment type="caution">
    <text evidence="5">The sequence shown here is derived from an EMBL/GenBank/DDBJ whole genome shotgun (WGS) entry which is preliminary data.</text>
</comment>